<protein>
    <recommendedName>
        <fullName evidence="2">Sulfatase N-terminal domain-containing protein</fullName>
    </recommendedName>
</protein>
<dbReference type="VEuPathDB" id="FungiDB:ASPWEDRAFT_54199"/>
<dbReference type="SUPFAM" id="SSF53649">
    <property type="entry name" value="Alkaline phosphatase-like"/>
    <property type="match status" value="1"/>
</dbReference>
<evidence type="ECO:0000259" key="2">
    <source>
        <dbReference type="Pfam" id="PF00884"/>
    </source>
</evidence>
<name>A0A1L9R7I5_ASPWE</name>
<keyword evidence="1" id="KW-1133">Transmembrane helix</keyword>
<evidence type="ECO:0000313" key="3">
    <source>
        <dbReference type="EMBL" id="OJJ30833.1"/>
    </source>
</evidence>
<evidence type="ECO:0000256" key="1">
    <source>
        <dbReference type="SAM" id="Phobius"/>
    </source>
</evidence>
<dbReference type="Gene3D" id="3.40.720.10">
    <property type="entry name" value="Alkaline Phosphatase, subunit A"/>
    <property type="match status" value="1"/>
</dbReference>
<dbReference type="PANTHER" id="PTHR43751">
    <property type="entry name" value="SULFATASE"/>
    <property type="match status" value="1"/>
</dbReference>
<feature type="transmembrane region" description="Helical" evidence="1">
    <location>
        <begin position="78"/>
        <end position="101"/>
    </location>
</feature>
<organism evidence="3 4">
    <name type="scientific">Aspergillus wentii DTO 134E9</name>
    <dbReference type="NCBI Taxonomy" id="1073089"/>
    <lineage>
        <taxon>Eukaryota</taxon>
        <taxon>Fungi</taxon>
        <taxon>Dikarya</taxon>
        <taxon>Ascomycota</taxon>
        <taxon>Pezizomycotina</taxon>
        <taxon>Eurotiomycetes</taxon>
        <taxon>Eurotiomycetidae</taxon>
        <taxon>Eurotiales</taxon>
        <taxon>Aspergillaceae</taxon>
        <taxon>Aspergillus</taxon>
        <taxon>Aspergillus subgen. Cremei</taxon>
    </lineage>
</organism>
<keyword evidence="4" id="KW-1185">Reference proteome</keyword>
<keyword evidence="1" id="KW-0812">Transmembrane</keyword>
<dbReference type="InterPro" id="IPR000917">
    <property type="entry name" value="Sulfatase_N"/>
</dbReference>
<dbReference type="Pfam" id="PF00884">
    <property type="entry name" value="Sulfatase"/>
    <property type="match status" value="1"/>
</dbReference>
<feature type="transmembrane region" description="Helical" evidence="1">
    <location>
        <begin position="45"/>
        <end position="66"/>
    </location>
</feature>
<feature type="transmembrane region" description="Helical" evidence="1">
    <location>
        <begin position="220"/>
        <end position="237"/>
    </location>
</feature>
<dbReference type="AlphaFoldDB" id="A0A1L9R7I5"/>
<proteinExistence type="predicted"/>
<dbReference type="InterPro" id="IPR017850">
    <property type="entry name" value="Alkaline_phosphatase_core_sf"/>
</dbReference>
<dbReference type="GeneID" id="63753874"/>
<feature type="domain" description="Sulfatase N-terminal" evidence="2">
    <location>
        <begin position="423"/>
        <end position="701"/>
    </location>
</feature>
<sequence length="835" mass="95012">MALPYRDGWTASRKYWFALLFIAIFSAKVLHVYSHLSSLPLPQLLVWGPTFFVQDVLCIFVCWGLCRNFHNKWVRISAALVAVPASIAISFMSAANASFYITTGAEIHWRQAHSFHRDFASVKTLLAGLTGVLIIEAVFLIVSWFTATYLYNGVREVLRALSSCVGFAFRCCRRKSTPLPDPEIYEQVAVDDFDDKSDSDSVFLLGEPTKPVENNTRSTLLKRAVILFAATYVAFLGCIRPSDSAYWFLSQTLVVTPFGGSRPHGGHALVDIPGALGEYSWLGNRTALDIPPKFDWLPVEELPGFRDWYANKNSKEPYLHYNPKQDPLHVSNLEGEVIEPYRKALHDGSVKIKHVFLIKLESTREDVFPLRKDSFMHDRLKSSFNGKVPDEVEQRYANLTPTAERLTGTPSGWNGNNVKPYGGIHATNSHTAGTFTLKSLTGSICGLSPLVVDFNKEYLHHIYQPCMPHIFDAISAQYNGTDKTKETNRTDDFTSWPWRTAFMQSITDLYDNQNFLTPVLGFKDSINVDTIMEDRAKNPKSGTEEVNFWGYPDDELRDYFRDALNKAEEDKERLFITHLTGITHYPWNMPHDEFEEMAGSTWLPFNKKLGRYLNTLNYIDKWLAETLQILEETGAANETLLVITGDHGITLPEDGGVTPYDNPHISNFHVPLVFAHPQLPAIEIDSPVTSMQILPTILDLLQETSSVDEKGMRVIKDLLPMYEGQSIIRPLVPEANGKQDWQFTVMNTGGTWVSLRSAAKPYRLVIPLVPDVEWRFSNVETDPKERSYLMSFDLLALIDQAKRRYGEDAYQWINDAAHVAQWWLNDNWRRYEYTP</sequence>
<dbReference type="STRING" id="1073089.A0A1L9R7I5"/>
<dbReference type="InterPro" id="IPR052701">
    <property type="entry name" value="GAG_Ulvan_Degrading_Sulfatases"/>
</dbReference>
<dbReference type="OrthoDB" id="103349at2759"/>
<dbReference type="Proteomes" id="UP000184383">
    <property type="component" value="Unassembled WGS sequence"/>
</dbReference>
<reference evidence="4" key="1">
    <citation type="journal article" date="2017" name="Genome Biol.">
        <title>Comparative genomics reveals high biological diversity and specific adaptations in the industrially and medically important fungal genus Aspergillus.</title>
        <authorList>
            <person name="de Vries R.P."/>
            <person name="Riley R."/>
            <person name="Wiebenga A."/>
            <person name="Aguilar-Osorio G."/>
            <person name="Amillis S."/>
            <person name="Uchima C.A."/>
            <person name="Anderluh G."/>
            <person name="Asadollahi M."/>
            <person name="Askin M."/>
            <person name="Barry K."/>
            <person name="Battaglia E."/>
            <person name="Bayram O."/>
            <person name="Benocci T."/>
            <person name="Braus-Stromeyer S.A."/>
            <person name="Caldana C."/>
            <person name="Canovas D."/>
            <person name="Cerqueira G.C."/>
            <person name="Chen F."/>
            <person name="Chen W."/>
            <person name="Choi C."/>
            <person name="Clum A."/>
            <person name="Dos Santos R.A."/>
            <person name="Damasio A.R."/>
            <person name="Diallinas G."/>
            <person name="Emri T."/>
            <person name="Fekete E."/>
            <person name="Flipphi M."/>
            <person name="Freyberg S."/>
            <person name="Gallo A."/>
            <person name="Gournas C."/>
            <person name="Habgood R."/>
            <person name="Hainaut M."/>
            <person name="Harispe M.L."/>
            <person name="Henrissat B."/>
            <person name="Hilden K.S."/>
            <person name="Hope R."/>
            <person name="Hossain A."/>
            <person name="Karabika E."/>
            <person name="Karaffa L."/>
            <person name="Karanyi Z."/>
            <person name="Krasevec N."/>
            <person name="Kuo A."/>
            <person name="Kusch H."/>
            <person name="LaButti K."/>
            <person name="Lagendijk E.L."/>
            <person name="Lapidus A."/>
            <person name="Levasseur A."/>
            <person name="Lindquist E."/>
            <person name="Lipzen A."/>
            <person name="Logrieco A.F."/>
            <person name="MacCabe A."/>
            <person name="Maekelae M.R."/>
            <person name="Malavazi I."/>
            <person name="Melin P."/>
            <person name="Meyer V."/>
            <person name="Mielnichuk N."/>
            <person name="Miskei M."/>
            <person name="Molnar A.P."/>
            <person name="Mule G."/>
            <person name="Ngan C.Y."/>
            <person name="Orejas M."/>
            <person name="Orosz E."/>
            <person name="Ouedraogo J.P."/>
            <person name="Overkamp K.M."/>
            <person name="Park H.-S."/>
            <person name="Perrone G."/>
            <person name="Piumi F."/>
            <person name="Punt P.J."/>
            <person name="Ram A.F."/>
            <person name="Ramon A."/>
            <person name="Rauscher S."/>
            <person name="Record E."/>
            <person name="Riano-Pachon D.M."/>
            <person name="Robert V."/>
            <person name="Roehrig J."/>
            <person name="Ruller R."/>
            <person name="Salamov A."/>
            <person name="Salih N.S."/>
            <person name="Samson R.A."/>
            <person name="Sandor E."/>
            <person name="Sanguinetti M."/>
            <person name="Schuetze T."/>
            <person name="Sepcic K."/>
            <person name="Shelest E."/>
            <person name="Sherlock G."/>
            <person name="Sophianopoulou V."/>
            <person name="Squina F.M."/>
            <person name="Sun H."/>
            <person name="Susca A."/>
            <person name="Todd R.B."/>
            <person name="Tsang A."/>
            <person name="Unkles S.E."/>
            <person name="van de Wiele N."/>
            <person name="van Rossen-Uffink D."/>
            <person name="Oliveira J.V."/>
            <person name="Vesth T.C."/>
            <person name="Visser J."/>
            <person name="Yu J.-H."/>
            <person name="Zhou M."/>
            <person name="Andersen M.R."/>
            <person name="Archer D.B."/>
            <person name="Baker S.E."/>
            <person name="Benoit I."/>
            <person name="Brakhage A.A."/>
            <person name="Braus G.H."/>
            <person name="Fischer R."/>
            <person name="Frisvad J.C."/>
            <person name="Goldman G.H."/>
            <person name="Houbraken J."/>
            <person name="Oakley B."/>
            <person name="Pocsi I."/>
            <person name="Scazzocchio C."/>
            <person name="Seiboth B."/>
            <person name="vanKuyk P.A."/>
            <person name="Wortman J."/>
            <person name="Dyer P.S."/>
            <person name="Grigoriev I.V."/>
        </authorList>
    </citation>
    <scope>NUCLEOTIDE SEQUENCE [LARGE SCALE GENOMIC DNA]</scope>
    <source>
        <strain evidence="4">DTO 134E9</strain>
    </source>
</reference>
<dbReference type="PANTHER" id="PTHR43751:SF3">
    <property type="entry name" value="SULFATASE N-TERMINAL DOMAIN-CONTAINING PROTEIN"/>
    <property type="match status" value="1"/>
</dbReference>
<dbReference type="RefSeq" id="XP_040684510.1">
    <property type="nucleotide sequence ID" value="XM_040838026.1"/>
</dbReference>
<feature type="transmembrane region" description="Helical" evidence="1">
    <location>
        <begin position="125"/>
        <end position="151"/>
    </location>
</feature>
<keyword evidence="1" id="KW-0472">Membrane</keyword>
<accession>A0A1L9R7I5</accession>
<evidence type="ECO:0000313" key="4">
    <source>
        <dbReference type="Proteomes" id="UP000184383"/>
    </source>
</evidence>
<gene>
    <name evidence="3" type="ORF">ASPWEDRAFT_54199</name>
</gene>
<dbReference type="EMBL" id="KV878216">
    <property type="protein sequence ID" value="OJJ30833.1"/>
    <property type="molecule type" value="Genomic_DNA"/>
</dbReference>
<feature type="transmembrane region" description="Helical" evidence="1">
    <location>
        <begin position="15"/>
        <end position="33"/>
    </location>
</feature>